<keyword evidence="5" id="KW-0433">Leucine-rich repeat</keyword>
<reference evidence="22 23" key="1">
    <citation type="journal article" date="2016" name="G3 (Bethesda)">
        <title>First Draft Assembly and Annotation of the Genome of a California Endemic Oak Quercus lobata Nee (Fagaceae).</title>
        <authorList>
            <person name="Sork V.L."/>
            <person name="Fitz-Gibbon S.T."/>
            <person name="Puiu D."/>
            <person name="Crepeau M."/>
            <person name="Gugger P.F."/>
            <person name="Sherman R."/>
            <person name="Stevens K."/>
            <person name="Langley C.H."/>
            <person name="Pellegrini M."/>
            <person name="Salzberg S.L."/>
        </authorList>
    </citation>
    <scope>NUCLEOTIDE SEQUENCE [LARGE SCALE GENOMIC DNA]</scope>
    <source>
        <strain evidence="22 23">cv. SW786</strain>
    </source>
</reference>
<dbReference type="PANTHER" id="PTHR48005:SF95">
    <property type="entry name" value="PROTEIN KINASE DOMAIN-CONTAINING PROTEIN"/>
    <property type="match status" value="1"/>
</dbReference>
<evidence type="ECO:0000256" key="13">
    <source>
        <dbReference type="ARBA" id="ARBA00022989"/>
    </source>
</evidence>
<feature type="domain" description="Protein kinase" evidence="21">
    <location>
        <begin position="523"/>
        <end position="751"/>
    </location>
</feature>
<keyword evidence="8" id="KW-0732">Signal</keyword>
<dbReference type="EMBL" id="LRBV02000009">
    <property type="status" value="NOT_ANNOTATED_CDS"/>
    <property type="molecule type" value="Genomic_DNA"/>
</dbReference>
<evidence type="ECO:0000256" key="16">
    <source>
        <dbReference type="ARBA" id="ARBA00023180"/>
    </source>
</evidence>
<protein>
    <recommendedName>
        <fullName evidence="2">non-specific serine/threonine protein kinase</fullName>
        <ecNumber evidence="2">2.7.11.1</ecNumber>
    </recommendedName>
</protein>
<keyword evidence="13 20" id="KW-1133">Transmembrane helix</keyword>
<evidence type="ECO:0000256" key="18">
    <source>
        <dbReference type="ARBA" id="ARBA00048679"/>
    </source>
</evidence>
<reference evidence="22" key="2">
    <citation type="submission" date="2021-01" db="UniProtKB">
        <authorList>
            <consortium name="EnsemblPlants"/>
        </authorList>
    </citation>
    <scope>IDENTIFICATION</scope>
</reference>
<dbReference type="Gramene" id="QL09p022263:mrna">
    <property type="protein sequence ID" value="QL09p022263:mrna"/>
    <property type="gene ID" value="QL09p022263"/>
</dbReference>
<dbReference type="Gene3D" id="3.30.200.20">
    <property type="entry name" value="Phosphorylase Kinase, domain 1"/>
    <property type="match status" value="1"/>
</dbReference>
<evidence type="ECO:0000256" key="20">
    <source>
        <dbReference type="SAM" id="Phobius"/>
    </source>
</evidence>
<evidence type="ECO:0000256" key="8">
    <source>
        <dbReference type="ARBA" id="ARBA00022729"/>
    </source>
</evidence>
<dbReference type="InterPro" id="IPR032675">
    <property type="entry name" value="LRR_dom_sf"/>
</dbReference>
<dbReference type="EC" id="2.7.11.1" evidence="2"/>
<evidence type="ECO:0000256" key="11">
    <source>
        <dbReference type="ARBA" id="ARBA00022777"/>
    </source>
</evidence>
<dbReference type="FunFam" id="3.80.10.10:FF:000177">
    <property type="entry name" value="Leucine-rich repeat receptor-like serine/threonine-protein kinase At1g17230"/>
    <property type="match status" value="1"/>
</dbReference>
<dbReference type="FunFam" id="3.30.200.20:FF:000309">
    <property type="entry name" value="Leucine-rich repeat receptor protein kinase MSP1"/>
    <property type="match status" value="1"/>
</dbReference>
<keyword evidence="9" id="KW-0677">Repeat</keyword>
<feature type="binding site" evidence="19">
    <location>
        <position position="551"/>
    </location>
    <ligand>
        <name>ATP</name>
        <dbReference type="ChEBI" id="CHEBI:30616"/>
    </ligand>
</feature>
<dbReference type="SMART" id="SM00369">
    <property type="entry name" value="LRR_TYP"/>
    <property type="match status" value="5"/>
</dbReference>
<evidence type="ECO:0000256" key="2">
    <source>
        <dbReference type="ARBA" id="ARBA00012513"/>
    </source>
</evidence>
<evidence type="ECO:0000256" key="14">
    <source>
        <dbReference type="ARBA" id="ARBA00023136"/>
    </source>
</evidence>
<evidence type="ECO:0000256" key="3">
    <source>
        <dbReference type="ARBA" id="ARBA00022527"/>
    </source>
</evidence>
<dbReference type="GO" id="GO:0004674">
    <property type="term" value="F:protein serine/threonine kinase activity"/>
    <property type="evidence" value="ECO:0007669"/>
    <property type="project" value="UniProtKB-KW"/>
</dbReference>
<dbReference type="GO" id="GO:0016020">
    <property type="term" value="C:membrane"/>
    <property type="evidence" value="ECO:0007669"/>
    <property type="project" value="UniProtKB-SubCell"/>
</dbReference>
<sequence>MFWRLDLATGLSYEFKPRANGLASLGLLSCSATAGATLQLLACLARVHLFGGLQASSTRKIQSRVPASLHNVEHFFTLSHTLSLHNSHLNTGNMLNGNVPISLGNLTNLEVLYLRENQFSSFIPQQIGNLTKLAILQLDTNNFTGFLPQNLCQSGYLQKISANNNHLIGPIPKSLRNYKSLIKVHLGDNQLSGNIAEYFGVYNNLEFMDLSNNRFYGEISENWSSCPQLTTLRIARNNISGAIPPKIGNLIQLHVLDLFYNQLIGKLPNEFCKLTSLLKLKLKLNGNQLSGDISPEFGSLTNLEYLDLSTNRFDKSIPTNIGNLLKLNYLNMSNNNFSNDIPIKMCNLAHLSQLDLSHNLLEGEIPSQIDNLQDLEMLNVPHNNLFGVVPIVFEEMHGLSYVDISFNMLEGSLPKSKVFQHAPIEALQGNKGLCGNVTRLLPCVIGRQVSKKGHRIIFLIIFPLLGTLSLVLMFLGIFLIFQRKRKHPYTDQTNNMHNEKVFSISSFDGRAMYNEIIEVTQGFNAMFYIGKGGHATVYKASLASGNIMAKKKILSLGDDEIVQQKEFFNEIRALIEIWHRNIVKLHGFCSNSQHLFLNYEYLEKGSLDMIFTNDRGAKRLDWNKRVNIIKDFGIAKLLNRDSSNWTSFAGTYGYVAPELVYTMKINEKCDVYSFGVLAIEVIKGRHPGEMIQILSASIVGDNLLLKDLLDLRLSPPTLQLESQFLVIIKLAIACLHANPNCRPTMHMVSQL</sequence>
<keyword evidence="11" id="KW-0418">Kinase</keyword>
<keyword evidence="23" id="KW-1185">Reference proteome</keyword>
<comment type="subcellular location">
    <subcellularLocation>
        <location evidence="1">Membrane</location>
        <topology evidence="1">Single-pass type I membrane protein</topology>
    </subcellularLocation>
</comment>
<dbReference type="InterPro" id="IPR000719">
    <property type="entry name" value="Prot_kinase_dom"/>
</dbReference>
<dbReference type="PANTHER" id="PTHR48005">
    <property type="entry name" value="LEUCINE RICH REPEAT KINASE 2"/>
    <property type="match status" value="1"/>
</dbReference>
<dbReference type="PROSITE" id="PS50011">
    <property type="entry name" value="PROTEIN_KINASE_DOM"/>
    <property type="match status" value="1"/>
</dbReference>
<dbReference type="InParanoid" id="A0A7N2MIY1"/>
<keyword evidence="16" id="KW-0325">Glycoprotein</keyword>
<dbReference type="SUPFAM" id="SSF56112">
    <property type="entry name" value="Protein kinase-like (PK-like)"/>
    <property type="match status" value="1"/>
</dbReference>
<dbReference type="Gene3D" id="1.10.510.10">
    <property type="entry name" value="Transferase(Phosphotransferase) domain 1"/>
    <property type="match status" value="1"/>
</dbReference>
<evidence type="ECO:0000256" key="17">
    <source>
        <dbReference type="ARBA" id="ARBA00047899"/>
    </source>
</evidence>
<keyword evidence="6" id="KW-0808">Transferase</keyword>
<comment type="catalytic activity">
    <reaction evidence="18">
        <text>L-seryl-[protein] + ATP = O-phospho-L-seryl-[protein] + ADP + H(+)</text>
        <dbReference type="Rhea" id="RHEA:17989"/>
        <dbReference type="Rhea" id="RHEA-COMP:9863"/>
        <dbReference type="Rhea" id="RHEA-COMP:11604"/>
        <dbReference type="ChEBI" id="CHEBI:15378"/>
        <dbReference type="ChEBI" id="CHEBI:29999"/>
        <dbReference type="ChEBI" id="CHEBI:30616"/>
        <dbReference type="ChEBI" id="CHEBI:83421"/>
        <dbReference type="ChEBI" id="CHEBI:456216"/>
        <dbReference type="EC" id="2.7.11.1"/>
    </reaction>
</comment>
<name>A0A7N2MIY1_QUELO</name>
<accession>A0A7N2MIY1</accession>
<evidence type="ECO:0000256" key="10">
    <source>
        <dbReference type="ARBA" id="ARBA00022741"/>
    </source>
</evidence>
<dbReference type="InterPro" id="IPR051420">
    <property type="entry name" value="Ser_Thr_Kinases_DiverseReg"/>
</dbReference>
<evidence type="ECO:0000313" key="22">
    <source>
        <dbReference type="EnsemblPlants" id="QL09p022263:mrna"/>
    </source>
</evidence>
<dbReference type="Gene3D" id="3.80.10.10">
    <property type="entry name" value="Ribonuclease Inhibitor"/>
    <property type="match status" value="1"/>
</dbReference>
<dbReference type="SMART" id="SM00365">
    <property type="entry name" value="LRR_SD22"/>
    <property type="match status" value="3"/>
</dbReference>
<evidence type="ECO:0000256" key="9">
    <source>
        <dbReference type="ARBA" id="ARBA00022737"/>
    </source>
</evidence>
<evidence type="ECO:0000259" key="21">
    <source>
        <dbReference type="PROSITE" id="PS50011"/>
    </source>
</evidence>
<evidence type="ECO:0000256" key="7">
    <source>
        <dbReference type="ARBA" id="ARBA00022692"/>
    </source>
</evidence>
<keyword evidence="10 19" id="KW-0547">Nucleotide-binding</keyword>
<keyword evidence="14 20" id="KW-0472">Membrane</keyword>
<keyword evidence="4" id="KW-0597">Phosphoprotein</keyword>
<dbReference type="InterPro" id="IPR011009">
    <property type="entry name" value="Kinase-like_dom_sf"/>
</dbReference>
<keyword evidence="12 19" id="KW-0067">ATP-binding</keyword>
<evidence type="ECO:0000256" key="15">
    <source>
        <dbReference type="ARBA" id="ARBA00023170"/>
    </source>
</evidence>
<dbReference type="Pfam" id="PF00069">
    <property type="entry name" value="Pkinase"/>
    <property type="match status" value="2"/>
</dbReference>
<dbReference type="PROSITE" id="PS51257">
    <property type="entry name" value="PROKAR_LIPOPROTEIN"/>
    <property type="match status" value="1"/>
</dbReference>
<dbReference type="Pfam" id="PF00560">
    <property type="entry name" value="LRR_1"/>
    <property type="match status" value="7"/>
</dbReference>
<dbReference type="EnsemblPlants" id="QL09p022263:mrna">
    <property type="protein sequence ID" value="QL09p022263:mrna"/>
    <property type="gene ID" value="QL09p022263"/>
</dbReference>
<keyword evidence="3" id="KW-0723">Serine/threonine-protein kinase</keyword>
<dbReference type="AlphaFoldDB" id="A0A7N2MIY1"/>
<evidence type="ECO:0000256" key="19">
    <source>
        <dbReference type="PROSITE-ProRule" id="PRU10141"/>
    </source>
</evidence>
<evidence type="ECO:0000256" key="6">
    <source>
        <dbReference type="ARBA" id="ARBA00022679"/>
    </source>
</evidence>
<dbReference type="SUPFAM" id="SSF52047">
    <property type="entry name" value="RNI-like"/>
    <property type="match status" value="1"/>
</dbReference>
<organism evidence="22 23">
    <name type="scientific">Quercus lobata</name>
    <name type="common">Valley oak</name>
    <dbReference type="NCBI Taxonomy" id="97700"/>
    <lineage>
        <taxon>Eukaryota</taxon>
        <taxon>Viridiplantae</taxon>
        <taxon>Streptophyta</taxon>
        <taxon>Embryophyta</taxon>
        <taxon>Tracheophyta</taxon>
        <taxon>Spermatophyta</taxon>
        <taxon>Magnoliopsida</taxon>
        <taxon>eudicotyledons</taxon>
        <taxon>Gunneridae</taxon>
        <taxon>Pentapetalae</taxon>
        <taxon>rosids</taxon>
        <taxon>fabids</taxon>
        <taxon>Fagales</taxon>
        <taxon>Fagaceae</taxon>
        <taxon>Quercus</taxon>
    </lineage>
</organism>
<dbReference type="InterPro" id="IPR017441">
    <property type="entry name" value="Protein_kinase_ATP_BS"/>
</dbReference>
<evidence type="ECO:0000256" key="12">
    <source>
        <dbReference type="ARBA" id="ARBA00022840"/>
    </source>
</evidence>
<keyword evidence="15" id="KW-0675">Receptor</keyword>
<evidence type="ECO:0000256" key="4">
    <source>
        <dbReference type="ARBA" id="ARBA00022553"/>
    </source>
</evidence>
<dbReference type="InterPro" id="IPR001611">
    <property type="entry name" value="Leu-rich_rpt"/>
</dbReference>
<dbReference type="PROSITE" id="PS00107">
    <property type="entry name" value="PROTEIN_KINASE_ATP"/>
    <property type="match status" value="1"/>
</dbReference>
<keyword evidence="7 20" id="KW-0812">Transmembrane</keyword>
<evidence type="ECO:0000256" key="1">
    <source>
        <dbReference type="ARBA" id="ARBA00004479"/>
    </source>
</evidence>
<evidence type="ECO:0000313" key="23">
    <source>
        <dbReference type="Proteomes" id="UP000594261"/>
    </source>
</evidence>
<comment type="catalytic activity">
    <reaction evidence="17">
        <text>L-threonyl-[protein] + ATP = O-phospho-L-threonyl-[protein] + ADP + H(+)</text>
        <dbReference type="Rhea" id="RHEA:46608"/>
        <dbReference type="Rhea" id="RHEA-COMP:11060"/>
        <dbReference type="Rhea" id="RHEA-COMP:11605"/>
        <dbReference type="ChEBI" id="CHEBI:15378"/>
        <dbReference type="ChEBI" id="CHEBI:30013"/>
        <dbReference type="ChEBI" id="CHEBI:30616"/>
        <dbReference type="ChEBI" id="CHEBI:61977"/>
        <dbReference type="ChEBI" id="CHEBI:456216"/>
        <dbReference type="EC" id="2.7.11.1"/>
    </reaction>
</comment>
<dbReference type="Proteomes" id="UP000594261">
    <property type="component" value="Chromosome 9"/>
</dbReference>
<proteinExistence type="predicted"/>
<evidence type="ECO:0000256" key="5">
    <source>
        <dbReference type="ARBA" id="ARBA00022614"/>
    </source>
</evidence>
<feature type="transmembrane region" description="Helical" evidence="20">
    <location>
        <begin position="456"/>
        <end position="481"/>
    </location>
</feature>
<dbReference type="GO" id="GO:0005524">
    <property type="term" value="F:ATP binding"/>
    <property type="evidence" value="ECO:0007669"/>
    <property type="project" value="UniProtKB-UniRule"/>
</dbReference>
<dbReference type="InterPro" id="IPR003591">
    <property type="entry name" value="Leu-rich_rpt_typical-subtyp"/>
</dbReference>